<reference evidence="1" key="1">
    <citation type="journal article" date="2010" name="ISME J.">
        <title>Metagenome of the Mediterranean deep chlorophyll maximum studied by direct and fosmid library 454 pyrosequencing.</title>
        <authorList>
            <person name="Ghai R."/>
            <person name="Martin-Cuadrado A.B."/>
            <person name="Molto A.G."/>
            <person name="Heredia I.G."/>
            <person name="Cabrera R."/>
            <person name="Martin J."/>
            <person name="Verdu M."/>
            <person name="Deschamps P."/>
            <person name="Moreira D."/>
            <person name="Lopez-Garcia P."/>
            <person name="Mira A."/>
            <person name="Rodriguez-Valera F."/>
        </authorList>
    </citation>
    <scope>NUCLEOTIDE SEQUENCE</scope>
</reference>
<organism evidence="1">
    <name type="scientific">uncultured marine bacterium MedDCM-OCT-S04-C749</name>
    <dbReference type="NCBI Taxonomy" id="743061"/>
    <lineage>
        <taxon>Bacteria</taxon>
        <taxon>environmental samples</taxon>
    </lineage>
</organism>
<sequence>MALEEDIYEMYRDGPFDWFNPIDFMTSTLTGGPSGSWSEKTHSEKIFEISKQYPNLSINEVELFVSSQRKKEA</sequence>
<evidence type="ECO:0000313" key="1">
    <source>
        <dbReference type="EMBL" id="ADD93683.1"/>
    </source>
</evidence>
<dbReference type="AlphaFoldDB" id="D6PD82"/>
<proteinExistence type="predicted"/>
<name>D6PD82_9BACT</name>
<dbReference type="EMBL" id="GU942993">
    <property type="protein sequence ID" value="ADD93683.1"/>
    <property type="molecule type" value="Genomic_DNA"/>
</dbReference>
<protein>
    <submittedName>
        <fullName evidence="1">Uncharacterized protein</fullName>
    </submittedName>
</protein>
<accession>D6PD82</accession>